<comment type="caution">
    <text evidence="2">The sequence shown here is derived from an EMBL/GenBank/DDBJ whole genome shotgun (WGS) entry which is preliminary data.</text>
</comment>
<proteinExistence type="predicted"/>
<dbReference type="RefSeq" id="WP_285670361.1">
    <property type="nucleotide sequence ID" value="NZ_BSYI01000005.1"/>
</dbReference>
<organism evidence="2 3">
    <name type="scientific">Paralimibaculum aggregatum</name>
    <dbReference type="NCBI Taxonomy" id="3036245"/>
    <lineage>
        <taxon>Bacteria</taxon>
        <taxon>Pseudomonadati</taxon>
        <taxon>Pseudomonadota</taxon>
        <taxon>Alphaproteobacteria</taxon>
        <taxon>Rhodobacterales</taxon>
        <taxon>Paracoccaceae</taxon>
        <taxon>Paralimibaculum</taxon>
    </lineage>
</organism>
<dbReference type="Proteomes" id="UP001239909">
    <property type="component" value="Unassembled WGS sequence"/>
</dbReference>
<accession>A0ABQ6LLV7</accession>
<evidence type="ECO:0000256" key="1">
    <source>
        <dbReference type="SAM" id="Coils"/>
    </source>
</evidence>
<keyword evidence="3" id="KW-1185">Reference proteome</keyword>
<feature type="coiled-coil region" evidence="1">
    <location>
        <begin position="89"/>
        <end position="116"/>
    </location>
</feature>
<reference evidence="2 3" key="1">
    <citation type="submission" date="2023-04" db="EMBL/GenBank/DDBJ databases">
        <title>Marinoamorphus aggregata gen. nov., sp. Nov., isolate from tissue of brittle star Ophioplocus japonicus.</title>
        <authorList>
            <person name="Kawano K."/>
            <person name="Sawayama S."/>
            <person name="Nakagawa S."/>
        </authorList>
    </citation>
    <scope>NUCLEOTIDE SEQUENCE [LARGE SCALE GENOMIC DNA]</scope>
    <source>
        <strain evidence="2 3">NKW23</strain>
    </source>
</reference>
<sequence length="278" mass="30807">MTREAERAKSVQKFARLFASGRFDSVLPMLEAKLVTSFVNGLLRFAEVKPPRYELMRDRLDGAVRDGTRLRATRPKRALLAWPEFLKTMDGILRTLKAWQSEIAREEKQYEKEGAAKGLVEVDILFAFVDFNNTLPKGGKVTLQFPASKVKLASAMKAGGARFRGIMLEPSKSRVIVNVALQRKVKPKLANHLVYNPLKAGEVLVIKAREDAAKATKKDHSAEGAVKKSGVKGTVGIDFKVISGGGEITREKELSKTHGRELSYTILWPKGSMSLAQK</sequence>
<dbReference type="EMBL" id="BSYI01000005">
    <property type="protein sequence ID" value="GMG81644.1"/>
    <property type="molecule type" value="Genomic_DNA"/>
</dbReference>
<gene>
    <name evidence="2" type="ORF">LNKW23_08570</name>
</gene>
<keyword evidence="1" id="KW-0175">Coiled coil</keyword>
<evidence type="ECO:0000313" key="3">
    <source>
        <dbReference type="Proteomes" id="UP001239909"/>
    </source>
</evidence>
<protein>
    <submittedName>
        <fullName evidence="2">Uncharacterized protein</fullName>
    </submittedName>
</protein>
<evidence type="ECO:0000313" key="2">
    <source>
        <dbReference type="EMBL" id="GMG81644.1"/>
    </source>
</evidence>
<name>A0ABQ6LLV7_9RHOB</name>